<dbReference type="Pfam" id="PF11669">
    <property type="entry name" value="WBP-1"/>
    <property type="match status" value="1"/>
</dbReference>
<reference evidence="3 4" key="1">
    <citation type="journal article" date="2012" name="Nat. Genet.">
        <title>The yak genome and adaptation to life at high altitude.</title>
        <authorList>
            <person name="Qiu Q."/>
            <person name="Zhang G."/>
            <person name="Ma T."/>
            <person name="Qian W."/>
            <person name="Wang J."/>
            <person name="Ye Z."/>
            <person name="Cao C."/>
            <person name="Hu Q."/>
            <person name="Kim J."/>
            <person name="Larkin D.M."/>
            <person name="Auvil L."/>
            <person name="Capitanu B."/>
            <person name="Ma J."/>
            <person name="Lewin H.A."/>
            <person name="Qian X."/>
            <person name="Lang Y."/>
            <person name="Zhou R."/>
            <person name="Wang L."/>
            <person name="Wang K."/>
            <person name="Xia J."/>
            <person name="Liao S."/>
            <person name="Pan S."/>
            <person name="Lu X."/>
            <person name="Hou H."/>
            <person name="Wang Y."/>
            <person name="Zang X."/>
            <person name="Yin Y."/>
            <person name="Ma H."/>
            <person name="Zhang J."/>
            <person name="Wang Z."/>
            <person name="Zhang Y."/>
            <person name="Zhang D."/>
            <person name="Yonezawa T."/>
            <person name="Hasegawa M."/>
            <person name="Zhong Y."/>
            <person name="Liu W."/>
            <person name="Zhang Y."/>
            <person name="Huang Z."/>
            <person name="Zhang S."/>
            <person name="Long R."/>
            <person name="Yang H."/>
            <person name="Wang J."/>
            <person name="Lenstra J.A."/>
            <person name="Cooper D.N."/>
            <person name="Wu Y."/>
            <person name="Wang J."/>
            <person name="Shi P."/>
            <person name="Wang J."/>
            <person name="Liu J."/>
        </authorList>
    </citation>
    <scope>NUCLEOTIDE SEQUENCE [LARGE SCALE GENOMIC DNA]</scope>
    <source>
        <strain evidence="4">yakQH1</strain>
    </source>
</reference>
<accession>L8HRK4</accession>
<sequence length="256" mass="27977">MGTNNQSYICDTGHCCGQSQCCNYYYELWWFWLVWTIIIILSCCCICHHRPAKHHLQFLPNYLLPPYEEVVNRPPTPPPAYSAFQLQQQQQQLPAQCGSAGSSPPGTDPTRGSQGAQSSPLSGPSRSSTRLPSVTDPEPSDVPADPAATKTSGMEPSGSVAGLGEVDPTAFLDKDSECKEELLKEYSSEQGSALPDNKDKTPGRHRRFTGDSGIEVCVCNRGHHDDDLKEFNALIYDALDGPLNFCNSCNVRPPGD</sequence>
<evidence type="ECO:0000313" key="4">
    <source>
        <dbReference type="Proteomes" id="UP000011080"/>
    </source>
</evidence>
<name>L8HRK4_9CETA</name>
<evidence type="ECO:0000256" key="2">
    <source>
        <dbReference type="SAM" id="Phobius"/>
    </source>
</evidence>
<dbReference type="PANTHER" id="PTHR16209">
    <property type="entry name" value="VESICULAR, OVEREXPRESSED IN CANCER, PROSURVIVAL PROTEIN 1"/>
    <property type="match status" value="1"/>
</dbReference>
<dbReference type="AlphaFoldDB" id="L8HRK4"/>
<dbReference type="Proteomes" id="UP000011080">
    <property type="component" value="Unassembled WGS sequence"/>
</dbReference>
<feature type="compositionally biased region" description="Polar residues" evidence="1">
    <location>
        <begin position="99"/>
        <end position="117"/>
    </location>
</feature>
<organism evidence="3 4">
    <name type="scientific">Bos mutus</name>
    <name type="common">wild yak</name>
    <dbReference type="NCBI Taxonomy" id="72004"/>
    <lineage>
        <taxon>Eukaryota</taxon>
        <taxon>Metazoa</taxon>
        <taxon>Chordata</taxon>
        <taxon>Craniata</taxon>
        <taxon>Vertebrata</taxon>
        <taxon>Euteleostomi</taxon>
        <taxon>Mammalia</taxon>
        <taxon>Eutheria</taxon>
        <taxon>Laurasiatheria</taxon>
        <taxon>Artiodactyla</taxon>
        <taxon>Ruminantia</taxon>
        <taxon>Pecora</taxon>
        <taxon>Bovidae</taxon>
        <taxon>Bovinae</taxon>
        <taxon>Bos</taxon>
    </lineage>
</organism>
<keyword evidence="2" id="KW-0812">Transmembrane</keyword>
<dbReference type="EMBL" id="JH884012">
    <property type="protein sequence ID" value="ELR45632.1"/>
    <property type="molecule type" value="Genomic_DNA"/>
</dbReference>
<keyword evidence="2" id="KW-1133">Transmembrane helix</keyword>
<dbReference type="PANTHER" id="PTHR16209:SF4">
    <property type="entry name" value="WW DOMAIN BINDING PROTEIN 1-LIKE"/>
    <property type="match status" value="1"/>
</dbReference>
<dbReference type="InterPro" id="IPR051994">
    <property type="entry name" value="WW_domain-binding"/>
</dbReference>
<evidence type="ECO:0000256" key="1">
    <source>
        <dbReference type="SAM" id="MobiDB-lite"/>
    </source>
</evidence>
<evidence type="ECO:0008006" key="5">
    <source>
        <dbReference type="Google" id="ProtNLM"/>
    </source>
</evidence>
<dbReference type="InterPro" id="IPR021684">
    <property type="entry name" value="WBP1-like"/>
</dbReference>
<feature type="region of interest" description="Disordered" evidence="1">
    <location>
        <begin position="183"/>
        <end position="207"/>
    </location>
</feature>
<evidence type="ECO:0000313" key="3">
    <source>
        <dbReference type="EMBL" id="ELR45632.1"/>
    </source>
</evidence>
<gene>
    <name evidence="3" type="ORF">M91_21674</name>
</gene>
<protein>
    <recommendedName>
        <fullName evidence="5">WW domain binding protein 1-like</fullName>
    </recommendedName>
</protein>
<keyword evidence="2" id="KW-0472">Membrane</keyword>
<proteinExistence type="predicted"/>
<dbReference type="STRING" id="72004.ENSBMUP00000001653"/>
<feature type="region of interest" description="Disordered" evidence="1">
    <location>
        <begin position="94"/>
        <end position="166"/>
    </location>
</feature>
<feature type="transmembrane region" description="Helical" evidence="2">
    <location>
        <begin position="29"/>
        <end position="47"/>
    </location>
</feature>
<feature type="compositionally biased region" description="Low complexity" evidence="1">
    <location>
        <begin position="118"/>
        <end position="133"/>
    </location>
</feature>